<dbReference type="PANTHER" id="PTHR11918">
    <property type="entry name" value="RADICAL SAM PROTEINS"/>
    <property type="match status" value="1"/>
</dbReference>
<dbReference type="HOGENOM" id="CLU_018697_4_2_2"/>
<dbReference type="InterPro" id="IPR006638">
    <property type="entry name" value="Elp3/MiaA/NifB-like_rSAM"/>
</dbReference>
<dbReference type="eggNOG" id="arCOG01358">
    <property type="taxonomic scope" value="Archaea"/>
</dbReference>
<dbReference type="SFLD" id="SFLDG01061">
    <property type="entry name" value="methylthiotransferase"/>
    <property type="match status" value="1"/>
</dbReference>
<organism evidence="15 16">
    <name type="scientific">Metallosphaera cuprina (strain Ar-4)</name>
    <dbReference type="NCBI Taxonomy" id="1006006"/>
    <lineage>
        <taxon>Archaea</taxon>
        <taxon>Thermoproteota</taxon>
        <taxon>Thermoprotei</taxon>
        <taxon>Sulfolobales</taxon>
        <taxon>Sulfolobaceae</taxon>
        <taxon>Metallosphaera</taxon>
    </lineage>
</organism>
<proteinExistence type="inferred from homology"/>
<dbReference type="InterPro" id="IPR007197">
    <property type="entry name" value="rSAM"/>
</dbReference>
<dbReference type="Gene3D" id="3.40.50.12160">
    <property type="entry name" value="Methylthiotransferase, N-terminal domain"/>
    <property type="match status" value="1"/>
</dbReference>
<dbReference type="RefSeq" id="WP_013738037.1">
    <property type="nucleotide sequence ID" value="NC_015435.1"/>
</dbReference>
<dbReference type="EMBL" id="CP002656">
    <property type="protein sequence ID" value="AEB95539.1"/>
    <property type="molecule type" value="Genomic_DNA"/>
</dbReference>
<evidence type="ECO:0000256" key="4">
    <source>
        <dbReference type="ARBA" id="ARBA00022679"/>
    </source>
</evidence>
<dbReference type="InterPro" id="IPR013848">
    <property type="entry name" value="Methylthiotransferase_N"/>
</dbReference>
<dbReference type="InterPro" id="IPR023404">
    <property type="entry name" value="rSAM_horseshoe"/>
</dbReference>
<protein>
    <recommendedName>
        <fullName evidence="11">tRNA-t(6)A37 methylthiotransferase</fullName>
        <ecNumber evidence="11">2.8.4.5</ecNumber>
    </recommendedName>
</protein>
<dbReference type="GO" id="GO:0046872">
    <property type="term" value="F:metal ion binding"/>
    <property type="evidence" value="ECO:0007669"/>
    <property type="project" value="UniProtKB-UniRule"/>
</dbReference>
<keyword evidence="6 11" id="KW-0819">tRNA processing</keyword>
<feature type="domain" description="Radical SAM core" evidence="14">
    <location>
        <begin position="126"/>
        <end position="357"/>
    </location>
</feature>
<evidence type="ECO:0000256" key="6">
    <source>
        <dbReference type="ARBA" id="ARBA00022694"/>
    </source>
</evidence>
<evidence type="ECO:0000256" key="2">
    <source>
        <dbReference type="ARBA" id="ARBA00008616"/>
    </source>
</evidence>
<keyword evidence="16" id="KW-1185">Reference proteome</keyword>
<evidence type="ECO:0000256" key="7">
    <source>
        <dbReference type="ARBA" id="ARBA00022723"/>
    </source>
</evidence>
<dbReference type="InterPro" id="IPR038135">
    <property type="entry name" value="Methylthiotransferase_N_sf"/>
</dbReference>
<dbReference type="OrthoDB" id="372134at2157"/>
<evidence type="ECO:0000313" key="15">
    <source>
        <dbReference type="EMBL" id="AEB95539.1"/>
    </source>
</evidence>
<dbReference type="InterPro" id="IPR058240">
    <property type="entry name" value="rSAM_sf"/>
</dbReference>
<dbReference type="Pfam" id="PF04055">
    <property type="entry name" value="Radical_SAM"/>
    <property type="match status" value="1"/>
</dbReference>
<evidence type="ECO:0000259" key="12">
    <source>
        <dbReference type="PROSITE" id="PS50926"/>
    </source>
</evidence>
<evidence type="ECO:0000256" key="5">
    <source>
        <dbReference type="ARBA" id="ARBA00022691"/>
    </source>
</evidence>
<dbReference type="STRING" id="1006006.Mcup_1436"/>
<dbReference type="SFLD" id="SFLDS00029">
    <property type="entry name" value="Radical_SAM"/>
    <property type="match status" value="1"/>
</dbReference>
<dbReference type="Pfam" id="PF01938">
    <property type="entry name" value="TRAM"/>
    <property type="match status" value="1"/>
</dbReference>
<dbReference type="KEGG" id="mcn:Mcup_1436"/>
<dbReference type="SFLD" id="SFLDG01082">
    <property type="entry name" value="B12-binding_domain_containing"/>
    <property type="match status" value="1"/>
</dbReference>
<dbReference type="Gene3D" id="3.80.30.20">
    <property type="entry name" value="tm_1862 like domain"/>
    <property type="match status" value="1"/>
</dbReference>
<comment type="similarity">
    <text evidence="2 11">Belongs to the methylthiotransferase family. CDKAL1 subfamily.</text>
</comment>
<dbReference type="SMART" id="SM00729">
    <property type="entry name" value="Elp3"/>
    <property type="match status" value="1"/>
</dbReference>
<dbReference type="GO" id="GO:0051539">
    <property type="term" value="F:4 iron, 4 sulfur cluster binding"/>
    <property type="evidence" value="ECO:0007669"/>
    <property type="project" value="UniProtKB-UniRule"/>
</dbReference>
<evidence type="ECO:0000259" key="13">
    <source>
        <dbReference type="PROSITE" id="PS51449"/>
    </source>
</evidence>
<dbReference type="FunFam" id="3.80.30.20:FF:000002">
    <property type="entry name" value="threonylcarbamoyladenosine tRNA methylthiotransferase isoform X2"/>
    <property type="match status" value="1"/>
</dbReference>
<evidence type="ECO:0000256" key="1">
    <source>
        <dbReference type="ARBA" id="ARBA00002399"/>
    </source>
</evidence>
<dbReference type="FunFam" id="3.40.50.12160:FF:000003">
    <property type="entry name" value="CDK5 regulatory subunit-associated protein 1"/>
    <property type="match status" value="1"/>
</dbReference>
<dbReference type="PROSITE" id="PS51918">
    <property type="entry name" value="RADICAL_SAM"/>
    <property type="match status" value="1"/>
</dbReference>
<evidence type="ECO:0000256" key="8">
    <source>
        <dbReference type="ARBA" id="ARBA00023004"/>
    </source>
</evidence>
<dbReference type="PANTHER" id="PTHR11918:SF45">
    <property type="entry name" value="THREONYLCARBAMOYLADENOSINE TRNA METHYLTHIOTRANSFERASE"/>
    <property type="match status" value="1"/>
</dbReference>
<dbReference type="Proteomes" id="UP000007812">
    <property type="component" value="Chromosome"/>
</dbReference>
<evidence type="ECO:0000259" key="14">
    <source>
        <dbReference type="PROSITE" id="PS51918"/>
    </source>
</evidence>
<dbReference type="EC" id="2.8.4.5" evidence="11"/>
<dbReference type="PATRIC" id="fig|1006006.8.peg.1431"/>
<dbReference type="PROSITE" id="PS50926">
    <property type="entry name" value="TRAM"/>
    <property type="match status" value="1"/>
</dbReference>
<name>F4FYP1_METCR</name>
<sequence length="418" mass="47218">MKVYFETYGCALNKGDTYSMMSLLRERNHEIVETLEGADVVVINTCAVRMETEEKMKKRIRELSKTGKKLVIAGCLTGAQPGLVSSLSPSSSMIGPQSISDIVKVVESNERVISLDSKTPSILPRVFDGLISVIPIEDGCAGNCNFCITKLARRNLRSYPLRNIVETVKRMISQGAKEIELTGQDTAVYGLDMGGKVTLPDVVKEVASLEGDFMIRVGMMTPEMAMRHLDSILEAWENPKVYKFFHIPVQSGNDKVLREMNRKYTVDEFRAIVKEIRKKFRLVNITTDIIVGHPGEDDSAFEDTLNLMKELRFERIHIAMYSIRPNTRSSMLAQVPGPIKKERLKRAVSLYEELSREVHKEYLGRQMRVLALERGKDDTIIGRTINYIPVILSDAVLGNWYDVKIVDSSFFDLRGEIV</sequence>
<dbReference type="NCBIfam" id="TIGR01578">
    <property type="entry name" value="MiaB-like-B"/>
    <property type="match status" value="1"/>
</dbReference>
<evidence type="ECO:0000256" key="10">
    <source>
        <dbReference type="ARBA" id="ARBA00051661"/>
    </source>
</evidence>
<dbReference type="GeneID" id="10493625"/>
<dbReference type="AlphaFoldDB" id="F4FYP1"/>
<dbReference type="CDD" id="cd01335">
    <property type="entry name" value="Radical_SAM"/>
    <property type="match status" value="1"/>
</dbReference>
<dbReference type="PROSITE" id="PS51449">
    <property type="entry name" value="MTTASE_N"/>
    <property type="match status" value="1"/>
</dbReference>
<dbReference type="InterPro" id="IPR005839">
    <property type="entry name" value="Methylthiotransferase"/>
</dbReference>
<keyword evidence="8 11" id="KW-0408">Iron</keyword>
<dbReference type="SUPFAM" id="SSF102114">
    <property type="entry name" value="Radical SAM enzymes"/>
    <property type="match status" value="1"/>
</dbReference>
<dbReference type="Pfam" id="PF00919">
    <property type="entry name" value="UPF0004"/>
    <property type="match status" value="1"/>
</dbReference>
<keyword evidence="9 11" id="KW-0411">Iron-sulfur</keyword>
<reference evidence="15 16" key="1">
    <citation type="journal article" date="2011" name="J. Bacteriol.">
        <title>Complete genome sequence of Metallosphaera cuprina, a metal sulfide-oxidizing archaeon from a hot spring.</title>
        <authorList>
            <person name="Liu L.J."/>
            <person name="You X.Y."/>
            <person name="Zheng H."/>
            <person name="Wang S."/>
            <person name="Jiang C.Y."/>
            <person name="Liu S.J."/>
        </authorList>
    </citation>
    <scope>NUCLEOTIDE SEQUENCE [LARGE SCALE GENOMIC DNA]</scope>
    <source>
        <strain evidence="15 16">Ar-4</strain>
    </source>
</reference>
<evidence type="ECO:0000256" key="9">
    <source>
        <dbReference type="ARBA" id="ARBA00023014"/>
    </source>
</evidence>
<keyword evidence="5 11" id="KW-0949">S-adenosyl-L-methionine</keyword>
<keyword evidence="4 11" id="KW-0808">Transferase</keyword>
<accession>F4FYP1</accession>
<feature type="domain" description="TRAM" evidence="12">
    <location>
        <begin position="360"/>
        <end position="418"/>
    </location>
</feature>
<feature type="domain" description="MTTase N-terminal" evidence="13">
    <location>
        <begin position="1"/>
        <end position="111"/>
    </location>
</feature>
<comment type="catalytic activity">
    <reaction evidence="10 11">
        <text>N(6)-L-threonylcarbamoyladenosine(37) in tRNA + (sulfur carrier)-SH + AH2 + 2 S-adenosyl-L-methionine = 2-methylsulfanyl-N(6)-L-threonylcarbamoyladenosine(37) in tRNA + (sulfur carrier)-H + 5'-deoxyadenosine + L-methionine + A + S-adenosyl-L-homocysteine + 2 H(+)</text>
        <dbReference type="Rhea" id="RHEA:37075"/>
        <dbReference type="Rhea" id="RHEA-COMP:10163"/>
        <dbReference type="Rhea" id="RHEA-COMP:11092"/>
        <dbReference type="Rhea" id="RHEA-COMP:14737"/>
        <dbReference type="Rhea" id="RHEA-COMP:14739"/>
        <dbReference type="ChEBI" id="CHEBI:13193"/>
        <dbReference type="ChEBI" id="CHEBI:15378"/>
        <dbReference type="ChEBI" id="CHEBI:17319"/>
        <dbReference type="ChEBI" id="CHEBI:17499"/>
        <dbReference type="ChEBI" id="CHEBI:29917"/>
        <dbReference type="ChEBI" id="CHEBI:57844"/>
        <dbReference type="ChEBI" id="CHEBI:57856"/>
        <dbReference type="ChEBI" id="CHEBI:59789"/>
        <dbReference type="ChEBI" id="CHEBI:64428"/>
        <dbReference type="ChEBI" id="CHEBI:74418"/>
        <dbReference type="ChEBI" id="CHEBI:74420"/>
        <dbReference type="EC" id="2.8.4.5"/>
    </reaction>
</comment>
<dbReference type="NCBIfam" id="TIGR00089">
    <property type="entry name" value="MiaB/RimO family radical SAM methylthiotransferase"/>
    <property type="match status" value="1"/>
</dbReference>
<dbReference type="InterPro" id="IPR006466">
    <property type="entry name" value="MiaB-like_arc_euk"/>
</dbReference>
<evidence type="ECO:0000313" key="16">
    <source>
        <dbReference type="Proteomes" id="UP000007812"/>
    </source>
</evidence>
<dbReference type="InterPro" id="IPR002792">
    <property type="entry name" value="TRAM_dom"/>
</dbReference>
<keyword evidence="3 11" id="KW-0004">4Fe-4S</keyword>
<evidence type="ECO:0000256" key="11">
    <source>
        <dbReference type="RuleBase" id="RU368081"/>
    </source>
</evidence>
<gene>
    <name evidence="15" type="ordered locus">Mcup_1436</name>
</gene>
<dbReference type="GO" id="GO:0035598">
    <property type="term" value="F:tRNA (N(6)-L-threonylcarbamoyladenosine(37)-C(2))-methylthiotransferase activity"/>
    <property type="evidence" value="ECO:0007669"/>
    <property type="project" value="UniProtKB-UniRule"/>
</dbReference>
<comment type="cofactor">
    <cofactor evidence="11">
        <name>[4Fe-4S] cluster</name>
        <dbReference type="ChEBI" id="CHEBI:49883"/>
    </cofactor>
    <text evidence="11">Binds 1 or 2 [4Fe-4S] cluster. One cluster is coordinated with 3 cysteines and an exchangeable S-adenosyl-L-methionine.</text>
</comment>
<comment type="function">
    <text evidence="1 11">Catalyzes the methylthiolation of N6-threonylcarbamoyladenosine (t(6)A), leading to the formation of 2-methylthio-N6-threonylcarbamoyladenosine (ms(2)t(6)A) at position 37 in tRNAs that read codons beginning with adenine.</text>
</comment>
<evidence type="ECO:0000256" key="3">
    <source>
        <dbReference type="ARBA" id="ARBA00022485"/>
    </source>
</evidence>
<keyword evidence="7 11" id="KW-0479">Metal-binding</keyword>